<reference evidence="7" key="1">
    <citation type="submission" date="2018-05" db="EMBL/GenBank/DDBJ databases">
        <authorList>
            <person name="Lanie J.A."/>
            <person name="Ng W.-L."/>
            <person name="Kazmierczak K.M."/>
            <person name="Andrzejewski T.M."/>
            <person name="Davidsen T.M."/>
            <person name="Wayne K.J."/>
            <person name="Tettelin H."/>
            <person name="Glass J.I."/>
            <person name="Rusch D."/>
            <person name="Podicherti R."/>
            <person name="Tsui H.-C.T."/>
            <person name="Winkler M.E."/>
        </authorList>
    </citation>
    <scope>NUCLEOTIDE SEQUENCE</scope>
</reference>
<proteinExistence type="predicted"/>
<evidence type="ECO:0000313" key="7">
    <source>
        <dbReference type="EMBL" id="SVC46224.1"/>
    </source>
</evidence>
<accession>A0A382MBA4</accession>
<evidence type="ECO:0000256" key="4">
    <source>
        <dbReference type="ARBA" id="ARBA00022989"/>
    </source>
</evidence>
<sequence length="99" mass="11241">MSSHNLEHHKSVYLKVLLALFVFTVITVGATYFDFGSVAIAIIVGLSIAFVKGFLVAGNFMHLLDEVKPIYWLLMLTVVFFLVLFFMPLLWEMNLVTVQ</sequence>
<evidence type="ECO:0000256" key="5">
    <source>
        <dbReference type="ARBA" id="ARBA00023136"/>
    </source>
</evidence>
<dbReference type="AlphaFoldDB" id="A0A382MBA4"/>
<evidence type="ECO:0000256" key="2">
    <source>
        <dbReference type="ARBA" id="ARBA00022475"/>
    </source>
</evidence>
<evidence type="ECO:0000256" key="3">
    <source>
        <dbReference type="ARBA" id="ARBA00022692"/>
    </source>
</evidence>
<dbReference type="InterPro" id="IPR011743">
    <property type="entry name" value="Caa3_sub_IV"/>
</dbReference>
<evidence type="ECO:0000256" key="1">
    <source>
        <dbReference type="ARBA" id="ARBA00004651"/>
    </source>
</evidence>
<gene>
    <name evidence="7" type="ORF">METZ01_LOCUS299078</name>
</gene>
<dbReference type="NCBIfam" id="TIGR02229">
    <property type="entry name" value="caa3_sub_IV"/>
    <property type="match status" value="1"/>
</dbReference>
<evidence type="ECO:0008006" key="8">
    <source>
        <dbReference type="Google" id="ProtNLM"/>
    </source>
</evidence>
<organism evidence="7">
    <name type="scientific">marine metagenome</name>
    <dbReference type="NCBI Taxonomy" id="408172"/>
    <lineage>
        <taxon>unclassified sequences</taxon>
        <taxon>metagenomes</taxon>
        <taxon>ecological metagenomes</taxon>
    </lineage>
</organism>
<keyword evidence="4 6" id="KW-1133">Transmembrane helix</keyword>
<feature type="transmembrane region" description="Helical" evidence="6">
    <location>
        <begin position="12"/>
        <end position="33"/>
    </location>
</feature>
<comment type="subcellular location">
    <subcellularLocation>
        <location evidence="1">Cell membrane</location>
        <topology evidence="1">Multi-pass membrane protein</topology>
    </subcellularLocation>
</comment>
<keyword evidence="5 6" id="KW-0472">Membrane</keyword>
<feature type="transmembrane region" description="Helical" evidence="6">
    <location>
        <begin position="70"/>
        <end position="91"/>
    </location>
</feature>
<dbReference type="Pfam" id="PF03626">
    <property type="entry name" value="COX4_pro"/>
    <property type="match status" value="1"/>
</dbReference>
<evidence type="ECO:0000256" key="6">
    <source>
        <dbReference type="SAM" id="Phobius"/>
    </source>
</evidence>
<dbReference type="EMBL" id="UINC01092549">
    <property type="protein sequence ID" value="SVC46224.1"/>
    <property type="molecule type" value="Genomic_DNA"/>
</dbReference>
<name>A0A382MBA4_9ZZZZ</name>
<protein>
    <recommendedName>
        <fullName evidence="8">Caa(3)-type oxidase subunit IV</fullName>
    </recommendedName>
</protein>
<dbReference type="GO" id="GO:0005886">
    <property type="term" value="C:plasma membrane"/>
    <property type="evidence" value="ECO:0007669"/>
    <property type="project" value="UniProtKB-SubCell"/>
</dbReference>
<feature type="transmembrane region" description="Helical" evidence="6">
    <location>
        <begin position="39"/>
        <end position="58"/>
    </location>
</feature>
<keyword evidence="2" id="KW-1003">Cell membrane</keyword>
<dbReference type="InterPro" id="IPR005171">
    <property type="entry name" value="Cyt_c_oxidase_su4_prok"/>
</dbReference>
<keyword evidence="3 6" id="KW-0812">Transmembrane</keyword>